<feature type="transmembrane region" description="Helical" evidence="7">
    <location>
        <begin position="73"/>
        <end position="102"/>
    </location>
</feature>
<keyword evidence="4" id="KW-0029">Amino-acid transport</keyword>
<comment type="subcellular location">
    <subcellularLocation>
        <location evidence="1">Membrane</location>
        <topology evidence="1">Multi-pass membrane protein</topology>
    </subcellularLocation>
</comment>
<dbReference type="Gene3D" id="1.20.1740.10">
    <property type="entry name" value="Amino acid/polyamine transporter I"/>
    <property type="match status" value="1"/>
</dbReference>
<dbReference type="PROSITE" id="PS00218">
    <property type="entry name" value="AMINO_ACID_PERMEASE_1"/>
    <property type="match status" value="1"/>
</dbReference>
<feature type="transmembrane region" description="Helical" evidence="7">
    <location>
        <begin position="446"/>
        <end position="468"/>
    </location>
</feature>
<dbReference type="InterPro" id="IPR004840">
    <property type="entry name" value="Amino_acid_permease_CS"/>
</dbReference>
<reference evidence="9" key="1">
    <citation type="journal article" date="2021" name="Nat. Commun.">
        <title>Genetic determinants of endophytism in the Arabidopsis root mycobiome.</title>
        <authorList>
            <person name="Mesny F."/>
            <person name="Miyauchi S."/>
            <person name="Thiergart T."/>
            <person name="Pickel B."/>
            <person name="Atanasova L."/>
            <person name="Karlsson M."/>
            <person name="Huettel B."/>
            <person name="Barry K.W."/>
            <person name="Haridas S."/>
            <person name="Chen C."/>
            <person name="Bauer D."/>
            <person name="Andreopoulos W."/>
            <person name="Pangilinan J."/>
            <person name="LaButti K."/>
            <person name="Riley R."/>
            <person name="Lipzen A."/>
            <person name="Clum A."/>
            <person name="Drula E."/>
            <person name="Henrissat B."/>
            <person name="Kohler A."/>
            <person name="Grigoriev I.V."/>
            <person name="Martin F.M."/>
            <person name="Hacquard S."/>
        </authorList>
    </citation>
    <scope>NUCLEOTIDE SEQUENCE</scope>
    <source>
        <strain evidence="9">MPI-CAGE-AT-0147</strain>
    </source>
</reference>
<feature type="transmembrane region" description="Helical" evidence="7">
    <location>
        <begin position="474"/>
        <end position="492"/>
    </location>
</feature>
<keyword evidence="5 7" id="KW-1133">Transmembrane helix</keyword>
<evidence type="ECO:0000256" key="1">
    <source>
        <dbReference type="ARBA" id="ARBA00004141"/>
    </source>
</evidence>
<dbReference type="PANTHER" id="PTHR43341">
    <property type="entry name" value="AMINO ACID PERMEASE"/>
    <property type="match status" value="1"/>
</dbReference>
<evidence type="ECO:0000313" key="10">
    <source>
        <dbReference type="Proteomes" id="UP000738349"/>
    </source>
</evidence>
<organism evidence="9 10">
    <name type="scientific">Dactylonectria macrodidyma</name>
    <dbReference type="NCBI Taxonomy" id="307937"/>
    <lineage>
        <taxon>Eukaryota</taxon>
        <taxon>Fungi</taxon>
        <taxon>Dikarya</taxon>
        <taxon>Ascomycota</taxon>
        <taxon>Pezizomycotina</taxon>
        <taxon>Sordariomycetes</taxon>
        <taxon>Hypocreomycetidae</taxon>
        <taxon>Hypocreales</taxon>
        <taxon>Nectriaceae</taxon>
        <taxon>Dactylonectria</taxon>
    </lineage>
</organism>
<feature type="transmembrane region" description="Helical" evidence="7">
    <location>
        <begin position="370"/>
        <end position="391"/>
    </location>
</feature>
<evidence type="ECO:0000256" key="5">
    <source>
        <dbReference type="ARBA" id="ARBA00022989"/>
    </source>
</evidence>
<dbReference type="GO" id="GO:0016020">
    <property type="term" value="C:membrane"/>
    <property type="evidence" value="ECO:0007669"/>
    <property type="project" value="UniProtKB-SubCell"/>
</dbReference>
<comment type="caution">
    <text evidence="9">The sequence shown here is derived from an EMBL/GenBank/DDBJ whole genome shotgun (WGS) entry which is preliminary data.</text>
</comment>
<feature type="transmembrane region" description="Helical" evidence="7">
    <location>
        <begin position="403"/>
        <end position="426"/>
    </location>
</feature>
<dbReference type="FunFam" id="1.20.1740.10:FF:000001">
    <property type="entry name" value="Amino acid permease"/>
    <property type="match status" value="1"/>
</dbReference>
<dbReference type="InterPro" id="IPR004841">
    <property type="entry name" value="AA-permease/SLC12A_dom"/>
</dbReference>
<feature type="domain" description="Amino acid permease/ SLC12A" evidence="8">
    <location>
        <begin position="45"/>
        <end position="497"/>
    </location>
</feature>
<feature type="transmembrane region" description="Helical" evidence="7">
    <location>
        <begin position="189"/>
        <end position="207"/>
    </location>
</feature>
<keyword evidence="10" id="KW-1185">Reference proteome</keyword>
<dbReference type="Proteomes" id="UP000738349">
    <property type="component" value="Unassembled WGS sequence"/>
</dbReference>
<evidence type="ECO:0000256" key="2">
    <source>
        <dbReference type="ARBA" id="ARBA00022448"/>
    </source>
</evidence>
<name>A0A9P9DYF9_9HYPO</name>
<proteinExistence type="predicted"/>
<dbReference type="Pfam" id="PF00324">
    <property type="entry name" value="AA_permease"/>
    <property type="match status" value="1"/>
</dbReference>
<dbReference type="OrthoDB" id="3900342at2759"/>
<feature type="transmembrane region" description="Helical" evidence="7">
    <location>
        <begin position="157"/>
        <end position="177"/>
    </location>
</feature>
<evidence type="ECO:0000313" key="9">
    <source>
        <dbReference type="EMBL" id="KAH7127372.1"/>
    </source>
</evidence>
<accession>A0A9P9DYF9</accession>
<keyword evidence="2" id="KW-0813">Transport</keyword>
<evidence type="ECO:0000256" key="7">
    <source>
        <dbReference type="SAM" id="Phobius"/>
    </source>
</evidence>
<feature type="transmembrane region" description="Helical" evidence="7">
    <location>
        <begin position="278"/>
        <end position="296"/>
    </location>
</feature>
<feature type="transmembrane region" description="Helical" evidence="7">
    <location>
        <begin position="114"/>
        <end position="137"/>
    </location>
</feature>
<dbReference type="PIRSF" id="PIRSF006060">
    <property type="entry name" value="AA_transporter"/>
    <property type="match status" value="1"/>
</dbReference>
<protein>
    <submittedName>
        <fullName evidence="9">Amino acid permease/ SLC12A domain-containing protein</fullName>
    </submittedName>
</protein>
<evidence type="ECO:0000256" key="6">
    <source>
        <dbReference type="ARBA" id="ARBA00023136"/>
    </source>
</evidence>
<keyword evidence="3 7" id="KW-0812">Transmembrane</keyword>
<evidence type="ECO:0000256" key="3">
    <source>
        <dbReference type="ARBA" id="ARBA00022692"/>
    </source>
</evidence>
<sequence length="541" mass="60173">MASQGRHRYRRKVVNPTPHVIESLQNGTSAADPNEQTHRGFKPRHSQMIALGGAIGTSLFLGTAQVLRVGGPLFLVVSYGILSALIYCVVTAIAEVATFLPVPGGTMAYYGHKYVSRSMGFAMGYLYWYSLGILVPYEFVASTLLIDYWNPSVSPAVWITVIYLVIVVLNFLPVRYYGEAEFWSAGMKIILILMLIFLSVVLFFGGGPNHDRLYFRYWRDPGPVNVHIKEGDAGRFIALLQSLVLASFAFVLAPEQLIVTAGEMQSPRYNLPRAARRYVWRLIILFMPSILGISVVCASNDPRLTAGGTASSPFVIAIRNAGIPVLDSVVNGMILLSAITAGNAFLYSASRNLYSLAKAGNAPAIFKRCNRYGVPYFSVAITASLGVLAYLSLSSSSLNVFNWLISITNTSGYISWMCCGLIYARYRRTIEHHNLESPYRSRPQPWGIYFSTVGSAILLLINGFTVFFPSEWSVSTFLTAYIGIPAFLLIYFGHRIYHWNDEWIRKPEDIDMTEGLDEVLAAERPKPKRGPVSRMLWALIE</sequence>
<feature type="transmembrane region" description="Helical" evidence="7">
    <location>
        <begin position="329"/>
        <end position="349"/>
    </location>
</feature>
<dbReference type="PANTHER" id="PTHR43341:SF38">
    <property type="entry name" value="PROLINE TRANSPORTER (EUROFUNG)"/>
    <property type="match status" value="1"/>
</dbReference>
<keyword evidence="6 7" id="KW-0472">Membrane</keyword>
<gene>
    <name evidence="9" type="ORF">EDB81DRAFT_871883</name>
</gene>
<evidence type="ECO:0000256" key="4">
    <source>
        <dbReference type="ARBA" id="ARBA00022970"/>
    </source>
</evidence>
<dbReference type="GO" id="GO:0015171">
    <property type="term" value="F:amino acid transmembrane transporter activity"/>
    <property type="evidence" value="ECO:0007669"/>
    <property type="project" value="TreeGrafter"/>
</dbReference>
<dbReference type="InterPro" id="IPR050524">
    <property type="entry name" value="APC_YAT"/>
</dbReference>
<dbReference type="EMBL" id="JAGMUV010000019">
    <property type="protein sequence ID" value="KAH7127372.1"/>
    <property type="molecule type" value="Genomic_DNA"/>
</dbReference>
<feature type="transmembrane region" description="Helical" evidence="7">
    <location>
        <begin position="48"/>
        <end position="67"/>
    </location>
</feature>
<dbReference type="AlphaFoldDB" id="A0A9P9DYF9"/>
<evidence type="ECO:0000259" key="8">
    <source>
        <dbReference type="Pfam" id="PF00324"/>
    </source>
</evidence>
<feature type="transmembrane region" description="Helical" evidence="7">
    <location>
        <begin position="236"/>
        <end position="258"/>
    </location>
</feature>